<evidence type="ECO:0000256" key="5">
    <source>
        <dbReference type="ARBA" id="ARBA00022741"/>
    </source>
</evidence>
<evidence type="ECO:0000256" key="7">
    <source>
        <dbReference type="ARBA" id="ARBA00022840"/>
    </source>
</evidence>
<keyword evidence="6" id="KW-0418">Kinase</keyword>
<dbReference type="RefSeq" id="WP_394458784.1">
    <property type="nucleotide sequence ID" value="NZ_JBIGHZ010000001.1"/>
</dbReference>
<dbReference type="Gene3D" id="3.30.450.20">
    <property type="entry name" value="PAS domain"/>
    <property type="match status" value="2"/>
</dbReference>
<dbReference type="InterPro" id="IPR003594">
    <property type="entry name" value="HATPase_dom"/>
</dbReference>
<dbReference type="PROSITE" id="PS50109">
    <property type="entry name" value="HIS_KIN"/>
    <property type="match status" value="1"/>
</dbReference>
<dbReference type="PIRSF" id="PIRSF036431">
    <property type="entry name" value="STHK_DctB"/>
    <property type="match status" value="1"/>
</dbReference>
<dbReference type="PANTHER" id="PTHR43065:SF46">
    <property type="entry name" value="C4-DICARBOXYLATE TRANSPORT SENSOR PROTEIN DCTB"/>
    <property type="match status" value="1"/>
</dbReference>
<evidence type="ECO:0000256" key="4">
    <source>
        <dbReference type="ARBA" id="ARBA00022679"/>
    </source>
</evidence>
<evidence type="ECO:0000313" key="11">
    <source>
        <dbReference type="EMBL" id="MFG6447417.1"/>
    </source>
</evidence>
<dbReference type="PRINTS" id="PR00344">
    <property type="entry name" value="BCTRLSENSOR"/>
</dbReference>
<feature type="domain" description="Histidine kinase" evidence="10">
    <location>
        <begin position="408"/>
        <end position="620"/>
    </location>
</feature>
<keyword evidence="3" id="KW-0597">Phosphoprotein</keyword>
<dbReference type="SMART" id="SM00388">
    <property type="entry name" value="HisKA"/>
    <property type="match status" value="1"/>
</dbReference>
<dbReference type="InterPro" id="IPR036890">
    <property type="entry name" value="HATPase_C_sf"/>
</dbReference>
<reference evidence="11 12" key="1">
    <citation type="submission" date="2024-08" db="EMBL/GenBank/DDBJ databases">
        <authorList>
            <person name="Lu H."/>
        </authorList>
    </citation>
    <scope>NUCLEOTIDE SEQUENCE [LARGE SCALE GENOMIC DNA]</scope>
    <source>
        <strain evidence="11 12">BYS180W</strain>
    </source>
</reference>
<dbReference type="SUPFAM" id="SSF47384">
    <property type="entry name" value="Homodimeric domain of signal transducing histidine kinase"/>
    <property type="match status" value="1"/>
</dbReference>
<dbReference type="PANTHER" id="PTHR43065">
    <property type="entry name" value="SENSOR HISTIDINE KINASE"/>
    <property type="match status" value="1"/>
</dbReference>
<protein>
    <recommendedName>
        <fullName evidence="2">histidine kinase</fullName>
        <ecNumber evidence="2">2.7.13.3</ecNumber>
    </recommendedName>
</protein>
<dbReference type="CDD" id="cd00082">
    <property type="entry name" value="HisKA"/>
    <property type="match status" value="1"/>
</dbReference>
<dbReference type="Proteomes" id="UP001606099">
    <property type="component" value="Unassembled WGS sequence"/>
</dbReference>
<evidence type="ECO:0000313" key="12">
    <source>
        <dbReference type="Proteomes" id="UP001606099"/>
    </source>
</evidence>
<evidence type="ECO:0000256" key="2">
    <source>
        <dbReference type="ARBA" id="ARBA00012438"/>
    </source>
</evidence>
<keyword evidence="9" id="KW-0812">Transmembrane</keyword>
<keyword evidence="9" id="KW-0472">Membrane</keyword>
<evidence type="ECO:0000256" key="8">
    <source>
        <dbReference type="ARBA" id="ARBA00023012"/>
    </source>
</evidence>
<name>A0ABW7FSW9_9BURK</name>
<dbReference type="Pfam" id="PF02518">
    <property type="entry name" value="HATPase_c"/>
    <property type="match status" value="1"/>
</dbReference>
<evidence type="ECO:0000259" key="10">
    <source>
        <dbReference type="PROSITE" id="PS50109"/>
    </source>
</evidence>
<feature type="transmembrane region" description="Helical" evidence="9">
    <location>
        <begin position="318"/>
        <end position="338"/>
    </location>
</feature>
<keyword evidence="5" id="KW-0547">Nucleotide-binding</keyword>
<dbReference type="InterPro" id="IPR017055">
    <property type="entry name" value="Sig_transdc_His_kinase_DctB"/>
</dbReference>
<evidence type="ECO:0000256" key="9">
    <source>
        <dbReference type="SAM" id="Phobius"/>
    </source>
</evidence>
<keyword evidence="7 11" id="KW-0067">ATP-binding</keyword>
<keyword evidence="12" id="KW-1185">Reference proteome</keyword>
<evidence type="ECO:0000256" key="3">
    <source>
        <dbReference type="ARBA" id="ARBA00022553"/>
    </source>
</evidence>
<dbReference type="GO" id="GO:0005524">
    <property type="term" value="F:ATP binding"/>
    <property type="evidence" value="ECO:0007669"/>
    <property type="project" value="UniProtKB-KW"/>
</dbReference>
<keyword evidence="9" id="KW-1133">Transmembrane helix</keyword>
<dbReference type="SUPFAM" id="SSF55874">
    <property type="entry name" value="ATPase domain of HSP90 chaperone/DNA topoisomerase II/histidine kinase"/>
    <property type="match status" value="1"/>
</dbReference>
<comment type="caution">
    <text evidence="11">The sequence shown here is derived from an EMBL/GenBank/DDBJ whole genome shotgun (WGS) entry which is preliminary data.</text>
</comment>
<keyword evidence="8" id="KW-0902">Two-component regulatory system</keyword>
<dbReference type="InterPro" id="IPR003661">
    <property type="entry name" value="HisK_dim/P_dom"/>
</dbReference>
<dbReference type="InterPro" id="IPR036097">
    <property type="entry name" value="HisK_dim/P_sf"/>
</dbReference>
<organism evidence="11 12">
    <name type="scientific">Roseateles rivi</name>
    <dbReference type="NCBI Taxonomy" id="3299028"/>
    <lineage>
        <taxon>Bacteria</taxon>
        <taxon>Pseudomonadati</taxon>
        <taxon>Pseudomonadota</taxon>
        <taxon>Betaproteobacteria</taxon>
        <taxon>Burkholderiales</taxon>
        <taxon>Sphaerotilaceae</taxon>
        <taxon>Roseateles</taxon>
    </lineage>
</organism>
<dbReference type="Pfam" id="PF00512">
    <property type="entry name" value="HisKA"/>
    <property type="match status" value="1"/>
</dbReference>
<evidence type="ECO:0000256" key="6">
    <source>
        <dbReference type="ARBA" id="ARBA00022777"/>
    </source>
</evidence>
<accession>A0ABW7FSW9</accession>
<dbReference type="EC" id="2.7.13.3" evidence="2"/>
<dbReference type="InterPro" id="IPR004358">
    <property type="entry name" value="Sig_transdc_His_kin-like_C"/>
</dbReference>
<proteinExistence type="predicted"/>
<dbReference type="SMART" id="SM00387">
    <property type="entry name" value="HATPase_c"/>
    <property type="match status" value="1"/>
</dbReference>
<dbReference type="EMBL" id="JBIGHZ010000001">
    <property type="protein sequence ID" value="MFG6447417.1"/>
    <property type="molecule type" value="Genomic_DNA"/>
</dbReference>
<comment type="catalytic activity">
    <reaction evidence="1">
        <text>ATP + protein L-histidine = ADP + protein N-phospho-L-histidine.</text>
        <dbReference type="EC" id="2.7.13.3"/>
    </reaction>
</comment>
<dbReference type="Gene3D" id="1.10.287.130">
    <property type="match status" value="1"/>
</dbReference>
<evidence type="ECO:0000256" key="1">
    <source>
        <dbReference type="ARBA" id="ARBA00000085"/>
    </source>
</evidence>
<keyword evidence="4" id="KW-0808">Transferase</keyword>
<dbReference type="Gene3D" id="3.30.565.10">
    <property type="entry name" value="Histidine kinase-like ATPase, C-terminal domain"/>
    <property type="match status" value="1"/>
</dbReference>
<dbReference type="InterPro" id="IPR005467">
    <property type="entry name" value="His_kinase_dom"/>
</dbReference>
<sequence length="630" mass="69452">MQHASPDHALLQEQAQTAPKALRSGAARLWPWLRDVTLTVLLVAGGAITASQWRERVGLNNLAAVATERLELYAANLEAELGRHAYLPSLLAADTHVQQFLSQPQDASARQRLSSYLAGVNVRAGTMQILLTDAQGQVLAASDQRPPAAQLREALASDALQFFVGSEQEGPSFYLLHPMQREGQTRAVVVVKLSLAPLEASWMDLGLRTQGERLLVADAHGVVVMSSFEPWRHRLLEPRRADKALPGFDEARYARPPGPALGLPTPLQSHNGVSLVMLRDQPDAAPRRHMAQERLLVPQGLRMLSLSQPTEVWEQARLAGWAGAAMGLCVALLWLYLVRRRRHLHQLFSAQVQLQQAHAQLERVVDHRTAELRQTNAELKRQIQQRLQTEGELLQAGKLAVLGQMSAGLSHEVNQPLTALRALAGNSLRLLQAGRHAEVADNLHHIDQMVQRMGAIARQLKSFARRAEPLLGPVSLLDCVRHAELILQHRLRALELQLQLDIAPGLRVRAEGNRLEQVLVNLLGNALDALADAPQRELRVRALRQDGQRVLVAVQDSGCGLSDAQLQRLFEPFFTTKPAGEGLGLGLVISSKIVHEFGGTLRAQRLPTGMSFEFDLAVETWHAAEDEDDV</sequence>
<gene>
    <name evidence="11" type="ORF">ACG0Z6_04065</name>
</gene>